<evidence type="ECO:0000313" key="1">
    <source>
        <dbReference type="EMBL" id="CUP57998.1"/>
    </source>
</evidence>
<dbReference type="Proteomes" id="UP000095766">
    <property type="component" value="Unassembled WGS sequence"/>
</dbReference>
<evidence type="ECO:0000313" key="2">
    <source>
        <dbReference type="EMBL" id="MDC1881262.1"/>
    </source>
</evidence>
<accession>A0A174NA57</accession>
<sequence>MITPEELIQDLIDFYGYEVDLSYAINYIDMVGQYAEVDSFHLWLQDLLI</sequence>
<name>A0A174NA57_BACUN</name>
<protein>
    <submittedName>
        <fullName evidence="1">Uncharacterized protein</fullName>
    </submittedName>
</protein>
<organism evidence="1 3">
    <name type="scientific">Bacteroides uniformis</name>
    <dbReference type="NCBI Taxonomy" id="820"/>
    <lineage>
        <taxon>Bacteria</taxon>
        <taxon>Pseudomonadati</taxon>
        <taxon>Bacteroidota</taxon>
        <taxon>Bacteroidia</taxon>
        <taxon>Bacteroidales</taxon>
        <taxon>Bacteroidaceae</taxon>
        <taxon>Bacteroides</taxon>
    </lineage>
</organism>
<evidence type="ECO:0000313" key="3">
    <source>
        <dbReference type="Proteomes" id="UP000095766"/>
    </source>
</evidence>
<dbReference type="EMBL" id="JAQNSG010000013">
    <property type="protein sequence ID" value="MDC1881262.1"/>
    <property type="molecule type" value="Genomic_DNA"/>
</dbReference>
<dbReference type="EMBL" id="CZAO01000008">
    <property type="protein sequence ID" value="CUP57998.1"/>
    <property type="molecule type" value="Genomic_DNA"/>
</dbReference>
<reference evidence="1 3" key="1">
    <citation type="submission" date="2015-09" db="EMBL/GenBank/DDBJ databases">
        <authorList>
            <consortium name="Pathogen Informatics"/>
        </authorList>
    </citation>
    <scope>NUCLEOTIDE SEQUENCE [LARGE SCALE GENOMIC DNA]</scope>
    <source>
        <strain evidence="1 3">2789STDY5834898</strain>
    </source>
</reference>
<dbReference type="Proteomes" id="UP001213309">
    <property type="component" value="Unassembled WGS sequence"/>
</dbReference>
<gene>
    <name evidence="1" type="ORF">ERS852510_01852</name>
    <name evidence="2" type="ORF">POZ24_14685</name>
</gene>
<proteinExistence type="predicted"/>
<dbReference type="RefSeq" id="WP_155519226.1">
    <property type="nucleotide sequence ID" value="NZ_BQNO01000001.1"/>
</dbReference>
<reference evidence="2" key="2">
    <citation type="submission" date="2022-10" db="EMBL/GenBank/DDBJ databases">
        <title>Human gut microbiome strain richness.</title>
        <authorList>
            <person name="Chen-Liaw A."/>
        </authorList>
    </citation>
    <scope>NUCLEOTIDE SEQUENCE</scope>
    <source>
        <strain evidence="2">1001713st2_A4_1001713B170214_170313</strain>
    </source>
</reference>
<dbReference type="AlphaFoldDB" id="A0A174NA57"/>